<comment type="subcellular location">
    <subcellularLocation>
        <location evidence="1">Bacterial microcompartment</location>
    </subcellularLocation>
</comment>
<dbReference type="GO" id="GO:0008851">
    <property type="term" value="F:ethanolamine ammonia-lyase activity"/>
    <property type="evidence" value="ECO:0007669"/>
    <property type="project" value="UniProtKB-UniRule"/>
</dbReference>
<dbReference type="eggNOG" id="COG4303">
    <property type="taxonomic scope" value="Bacteria"/>
</dbReference>
<dbReference type="PANTHER" id="PTHR39329">
    <property type="entry name" value="ETHANOLAMINE AMMONIA-LYASE HEAVY CHAIN"/>
    <property type="match status" value="1"/>
</dbReference>
<sequence length="527" mass="57581">MYNLGIKPEFRKNFMSTAQSLLMWKIQNDAYWHFLCISSLINSFKALPLVCNMRYSYTLGSTRYHFTNLAELMAKATPARAGDRLAGVIAHTAQERVIAQMALADVPLKNFLNEALVPYEEDEVTRLIIDTHSADAFAPISHFTVGDFRNWLLSDAADGATLAQIRPGLTPEMVAAVSKIMRNQDLILVAKKCQVTTAFRNTIGLPGRFSTRLQPNHPTDDSTGIAASILDGLMYGSGDAVIGINPATDNLAQCQNLLHMLDEIIQRYQIPTQSCVLTHVTNAIEAIELGAPLDLVFQSIGGTEATNTSFGFNLAHLAQAEAAAQSLARGTVGNNVMYFETGQGSSLSANAHWGLDQQTCEVRTYAVARQYNPLLVNTVVGFIGPEYLFDGKEIIRAGLEDHCCGKLLGLPMGVDVCYTNHAQADQNDMDTLLTLLAVAGCTYIMGIPGADDIMLNYQTTSFHDALYARQVLGLRAAPEFEAWLEKMQIVETDQPAKLVDAMPDTFARTLEHLSDSDSSDARAETGQ</sequence>
<dbReference type="GO" id="GO:0006520">
    <property type="term" value="P:amino acid metabolic process"/>
    <property type="evidence" value="ECO:0007669"/>
    <property type="project" value="InterPro"/>
</dbReference>
<feature type="binding site" evidence="1">
    <location>
        <position position="454"/>
    </location>
    <ligand>
        <name>adenosylcob(III)alamin</name>
        <dbReference type="ChEBI" id="CHEBI:18408"/>
    </ligand>
</feature>
<feature type="binding site" evidence="1">
    <location>
        <begin position="212"/>
        <end position="214"/>
    </location>
    <ligand>
        <name>substrate</name>
    </ligand>
</feature>
<organism evidence="2 3">
    <name type="scientific">Teredinibacter turnerae (strain ATCC 39867 / T7901)</name>
    <dbReference type="NCBI Taxonomy" id="377629"/>
    <lineage>
        <taxon>Bacteria</taxon>
        <taxon>Pseudomonadati</taxon>
        <taxon>Pseudomonadota</taxon>
        <taxon>Gammaproteobacteria</taxon>
        <taxon>Cellvibrionales</taxon>
        <taxon>Cellvibrionaceae</taxon>
        <taxon>Teredinibacter</taxon>
    </lineage>
</organism>
<keyword evidence="3" id="KW-1185">Reference proteome</keyword>
<feature type="binding site" evidence="1">
    <location>
        <position position="245"/>
    </location>
    <ligand>
        <name>substrate</name>
    </ligand>
</feature>
<keyword evidence="1" id="KW-0170">Cobalt</keyword>
<gene>
    <name evidence="1 2" type="primary">eutB</name>
    <name evidence="2" type="ordered locus">TERTU_0301</name>
</gene>
<dbReference type="KEGG" id="ttu:TERTU_0301"/>
<name>C5BM48_TERTT</name>
<dbReference type="EC" id="4.3.1.7" evidence="1"/>
<reference evidence="2 3" key="1">
    <citation type="journal article" date="2009" name="PLoS ONE">
        <title>The complete genome of Teredinibacter turnerae T7901: an intracellular endosymbiont of marine wood-boring bivalves (shipworms).</title>
        <authorList>
            <person name="Yang J.C."/>
            <person name="Madupu R."/>
            <person name="Durkin A.S."/>
            <person name="Ekborg N.A."/>
            <person name="Pedamallu C.S."/>
            <person name="Hostetler J.B."/>
            <person name="Radune D."/>
            <person name="Toms B.S."/>
            <person name="Henrissat B."/>
            <person name="Coutinho P.M."/>
            <person name="Schwarz S."/>
            <person name="Field L."/>
            <person name="Trindade-Silva A.E."/>
            <person name="Soares C.A.G."/>
            <person name="Elshahawi S."/>
            <person name="Hanora A."/>
            <person name="Schmidt E.W."/>
            <person name="Haygood M.G."/>
            <person name="Posfai J."/>
            <person name="Benner J."/>
            <person name="Madinger C."/>
            <person name="Nove J."/>
            <person name="Anton B."/>
            <person name="Chaudhary K."/>
            <person name="Foster J."/>
            <person name="Holman A."/>
            <person name="Kumar S."/>
            <person name="Lessard P.A."/>
            <person name="Luyten Y.A."/>
            <person name="Slatko B."/>
            <person name="Wood N."/>
            <person name="Wu B."/>
            <person name="Teplitski M."/>
            <person name="Mougous J.D."/>
            <person name="Ward N."/>
            <person name="Eisen J.A."/>
            <person name="Badger J.H."/>
            <person name="Distel D.L."/>
        </authorList>
    </citation>
    <scope>NUCLEOTIDE SEQUENCE [LARGE SCALE GENOMIC DNA]</scope>
    <source>
        <strain evidence="3">ATCC 39867 / T7901</strain>
    </source>
</reference>
<evidence type="ECO:0000313" key="2">
    <source>
        <dbReference type="EMBL" id="ACR11105.1"/>
    </source>
</evidence>
<comment type="catalytic activity">
    <reaction evidence="1">
        <text>ethanolamine = acetaldehyde + NH4(+)</text>
        <dbReference type="Rhea" id="RHEA:15313"/>
        <dbReference type="ChEBI" id="CHEBI:15343"/>
        <dbReference type="ChEBI" id="CHEBI:28938"/>
        <dbReference type="ChEBI" id="CHEBI:57603"/>
        <dbReference type="EC" id="4.3.1.7"/>
    </reaction>
</comment>
<dbReference type="Proteomes" id="UP000009080">
    <property type="component" value="Chromosome"/>
</dbReference>
<dbReference type="InterPro" id="IPR010628">
    <property type="entry name" value="EutB"/>
</dbReference>
<dbReference type="HOGENOM" id="CLU_048555_0_0_6"/>
<dbReference type="GO" id="GO:0005829">
    <property type="term" value="C:cytosol"/>
    <property type="evidence" value="ECO:0007669"/>
    <property type="project" value="TreeGrafter"/>
</dbReference>
<dbReference type="EMBL" id="CP001614">
    <property type="protein sequence ID" value="ACR11105.1"/>
    <property type="molecule type" value="Genomic_DNA"/>
</dbReference>
<comment type="subunit">
    <text evidence="1">The basic unit is a heterodimer which dimerizes to form tetramers. The heterotetramers trimerize; 6 large subunits form a core ring with 6 small subunits projecting outwards.</text>
</comment>
<dbReference type="Gene3D" id="2.30.170.30">
    <property type="entry name" value="ethanolamine ammonia-lyase heavy chain domain like"/>
    <property type="match status" value="1"/>
</dbReference>
<dbReference type="GO" id="GO:0031419">
    <property type="term" value="F:cobalamin binding"/>
    <property type="evidence" value="ECO:0007669"/>
    <property type="project" value="UniProtKB-UniRule"/>
</dbReference>
<feature type="binding site" evidence="1">
    <location>
        <position position="415"/>
    </location>
    <ligand>
        <name>substrate</name>
    </ligand>
</feature>
<dbReference type="GO" id="GO:0046336">
    <property type="term" value="P:ethanolamine catabolic process"/>
    <property type="evidence" value="ECO:0007669"/>
    <property type="project" value="UniProtKB-UniRule"/>
</dbReference>
<dbReference type="Gene3D" id="1.10.220.70">
    <property type="entry name" value="lyase"/>
    <property type="match status" value="1"/>
</dbReference>
<protein>
    <recommendedName>
        <fullName evidence="1">Ethanolamine ammonia-lyase large subunit</fullName>
        <shortName evidence="1">EAL large subunit</shortName>
        <ecNumber evidence="1">4.3.1.7</ecNumber>
    </recommendedName>
</protein>
<dbReference type="Pfam" id="PF06751">
    <property type="entry name" value="EutB"/>
    <property type="match status" value="1"/>
</dbReference>
<evidence type="ECO:0000313" key="3">
    <source>
        <dbReference type="Proteomes" id="UP000009080"/>
    </source>
</evidence>
<comment type="cofactor">
    <cofactor evidence="1">
        <name>adenosylcob(III)alamin</name>
        <dbReference type="ChEBI" id="CHEBI:18408"/>
    </cofactor>
    <text evidence="1">Binds between the large and small subunits.</text>
</comment>
<accession>C5BM48</accession>
<feature type="binding site" evidence="1">
    <location>
        <position position="340"/>
    </location>
    <ligand>
        <name>substrate</name>
    </ligand>
</feature>
<proteinExistence type="inferred from homology"/>
<dbReference type="AlphaFoldDB" id="C5BM48"/>
<feature type="binding site" evidence="1">
    <location>
        <position position="246"/>
    </location>
    <ligand>
        <name>adenosylcob(III)alamin</name>
        <dbReference type="ChEBI" id="CHEBI:18408"/>
    </ligand>
</feature>
<comment type="pathway">
    <text evidence="1">Amine and polyamine degradation; ethanolamine degradation.</text>
</comment>
<dbReference type="GO" id="GO:0009350">
    <property type="term" value="C:ethanolamine ammonia-lyase complex"/>
    <property type="evidence" value="ECO:0007669"/>
    <property type="project" value="UniProtKB-UniRule"/>
</dbReference>
<dbReference type="GO" id="GO:0031471">
    <property type="term" value="C:ethanolamine degradation polyhedral organelle"/>
    <property type="evidence" value="ECO:0007669"/>
    <property type="project" value="UniProtKB-UniRule"/>
</dbReference>
<dbReference type="InterPro" id="IPR013785">
    <property type="entry name" value="Aldolase_TIM"/>
</dbReference>
<keyword evidence="1 2" id="KW-0456">Lyase</keyword>
<feature type="binding site" evidence="1">
    <location>
        <position position="348"/>
    </location>
    <ligand>
        <name>adenosylcob(III)alamin</name>
        <dbReference type="ChEBI" id="CHEBI:18408"/>
    </ligand>
</feature>
<comment type="similarity">
    <text evidence="1">Belongs to the EutB family.</text>
</comment>
<dbReference type="HAMAP" id="MF_00861">
    <property type="entry name" value="EutB"/>
    <property type="match status" value="1"/>
</dbReference>
<comment type="function">
    <text evidence="1">Catalyzes the deamination of various vicinal amino-alcohols to oxo compounds. Allows this organism to utilize ethanolamine as the sole source of nitrogen and carbon in the presence of vitamin B12.</text>
</comment>
<dbReference type="InterPro" id="IPR044939">
    <property type="entry name" value="EutB_dom_2_sf"/>
</dbReference>
<feature type="binding site" evidence="1">
    <location>
        <position position="298"/>
    </location>
    <ligand>
        <name>adenosylcob(III)alamin</name>
        <dbReference type="ChEBI" id="CHEBI:18408"/>
    </ligand>
</feature>
<dbReference type="InterPro" id="IPR044941">
    <property type="entry name" value="EutB_N_sf"/>
</dbReference>
<keyword evidence="1" id="KW-0846">Cobalamin</keyword>
<dbReference type="Gene3D" id="3.20.20.70">
    <property type="entry name" value="Aldolase class I"/>
    <property type="match status" value="1"/>
</dbReference>
<dbReference type="UniPathway" id="UPA00560"/>
<dbReference type="PANTHER" id="PTHR39329:SF1">
    <property type="entry name" value="ETHANOLAMINE AMMONIA-LYASE LARGE SUBUNIT"/>
    <property type="match status" value="1"/>
</dbReference>
<dbReference type="NCBIfam" id="NF011649">
    <property type="entry name" value="PRK15067.1"/>
    <property type="match status" value="1"/>
</dbReference>
<evidence type="ECO:0000256" key="1">
    <source>
        <dbReference type="HAMAP-Rule" id="MF_00861"/>
    </source>
</evidence>
<dbReference type="STRING" id="377629.TERTU_0301"/>
<dbReference type="OrthoDB" id="9770909at2"/>
<keyword evidence="1" id="KW-1283">Bacterial microcompartment</keyword>